<evidence type="ECO:0000259" key="12">
    <source>
        <dbReference type="PROSITE" id="PS50240"/>
    </source>
</evidence>
<dbReference type="InterPro" id="IPR033116">
    <property type="entry name" value="TRYPSIN_SER"/>
</dbReference>
<dbReference type="Pfam" id="PF00089">
    <property type="entry name" value="Trypsin"/>
    <property type="match status" value="1"/>
</dbReference>
<evidence type="ECO:0000256" key="10">
    <source>
        <dbReference type="RuleBase" id="RU363034"/>
    </source>
</evidence>
<dbReference type="InterPro" id="IPR018114">
    <property type="entry name" value="TRYPSIN_HIS"/>
</dbReference>
<keyword evidence="7" id="KW-0865">Zymogen</keyword>
<name>A0A9P0GAJ6_9CUCU</name>
<keyword evidence="5 10" id="KW-0378">Hydrolase</keyword>
<feature type="chain" id="PRO_5040454613" description="Peptidase S1 domain-containing protein" evidence="11">
    <location>
        <begin position="17"/>
        <end position="369"/>
    </location>
</feature>
<evidence type="ECO:0000256" key="8">
    <source>
        <dbReference type="ARBA" id="ARBA00023157"/>
    </source>
</evidence>
<evidence type="ECO:0000256" key="3">
    <source>
        <dbReference type="ARBA" id="ARBA00022670"/>
    </source>
</evidence>
<dbReference type="InterPro" id="IPR009003">
    <property type="entry name" value="Peptidase_S1_PA"/>
</dbReference>
<keyword evidence="8" id="KW-1015">Disulfide bond</keyword>
<dbReference type="InterPro" id="IPR051487">
    <property type="entry name" value="Ser/Thr_Proteases_Immune/Dev"/>
</dbReference>
<keyword evidence="4 11" id="KW-0732">Signal</keyword>
<comment type="subcellular location">
    <subcellularLocation>
        <location evidence="1">Secreted</location>
    </subcellularLocation>
</comment>
<gene>
    <name evidence="13" type="ORF">PSYICH_LOCUS4044</name>
</gene>
<keyword evidence="6 10" id="KW-0720">Serine protease</keyword>
<protein>
    <recommendedName>
        <fullName evidence="12">Peptidase S1 domain-containing protein</fullName>
    </recommendedName>
</protein>
<dbReference type="PANTHER" id="PTHR24256">
    <property type="entry name" value="TRYPTASE-RELATED"/>
    <property type="match status" value="1"/>
</dbReference>
<dbReference type="InterPro" id="IPR001314">
    <property type="entry name" value="Peptidase_S1A"/>
</dbReference>
<accession>A0A9P0GAJ6</accession>
<keyword evidence="14" id="KW-1185">Reference proteome</keyword>
<keyword evidence="2" id="KW-0964">Secreted</keyword>
<dbReference type="PROSITE" id="PS50240">
    <property type="entry name" value="TRYPSIN_DOM"/>
    <property type="match status" value="1"/>
</dbReference>
<dbReference type="InterPro" id="IPR043504">
    <property type="entry name" value="Peptidase_S1_PA_chymotrypsin"/>
</dbReference>
<reference evidence="13" key="1">
    <citation type="submission" date="2022-01" db="EMBL/GenBank/DDBJ databases">
        <authorList>
            <person name="King R."/>
        </authorList>
    </citation>
    <scope>NUCLEOTIDE SEQUENCE</scope>
</reference>
<dbReference type="OrthoDB" id="547031at2759"/>
<dbReference type="SUPFAM" id="SSF50494">
    <property type="entry name" value="Trypsin-like serine proteases"/>
    <property type="match status" value="1"/>
</dbReference>
<dbReference type="PRINTS" id="PR00722">
    <property type="entry name" value="CHYMOTRYPSIN"/>
</dbReference>
<dbReference type="GO" id="GO:0006508">
    <property type="term" value="P:proteolysis"/>
    <property type="evidence" value="ECO:0007669"/>
    <property type="project" value="UniProtKB-KW"/>
</dbReference>
<sequence>MNIILILGLVAPFVSAGSYRNEVMSHTNWRLIDTNQCGLVKLYPRITKGENAKISRFPWMVQVLQRNVIGKNRIVDKYVCSGALINKQYAVTAAHCVAGNERITKFIRLGESVNVVCAQSLDDCLSRRVKIEEIIVHEQYDGTTFENDIALIRLDDEVKFNTNVIPVCLPTEDLLEYRFLGEKVEIAGWGLDSSEVPSQILKFVTLPIRDRCVCEGIFNQTVDERQLCIGVETGEDTCQGDSGSPVVWKRQEHFQTRHYFIGLTSYANDEDCGEGPALYTNLNQFVKWILNNMYGSEYDLLFGHGKPEIVSKPEPEIVSKPNPEIVSKPEPEIVSEPAHVHVLKPEIEAEDGSFISNEIYSESDSDSEE</sequence>
<keyword evidence="3 10" id="KW-0645">Protease</keyword>
<dbReference type="GO" id="GO:0004252">
    <property type="term" value="F:serine-type endopeptidase activity"/>
    <property type="evidence" value="ECO:0007669"/>
    <property type="project" value="InterPro"/>
</dbReference>
<evidence type="ECO:0000256" key="4">
    <source>
        <dbReference type="ARBA" id="ARBA00022729"/>
    </source>
</evidence>
<dbReference type="Gene3D" id="2.40.10.10">
    <property type="entry name" value="Trypsin-like serine proteases"/>
    <property type="match status" value="2"/>
</dbReference>
<evidence type="ECO:0000313" key="14">
    <source>
        <dbReference type="Proteomes" id="UP001153636"/>
    </source>
</evidence>
<dbReference type="SMART" id="SM00020">
    <property type="entry name" value="Tryp_SPc"/>
    <property type="match status" value="1"/>
</dbReference>
<dbReference type="FunFam" id="2.40.10.10:FF:000146">
    <property type="entry name" value="Serine protease 53"/>
    <property type="match status" value="1"/>
</dbReference>
<dbReference type="GO" id="GO:0005576">
    <property type="term" value="C:extracellular region"/>
    <property type="evidence" value="ECO:0007669"/>
    <property type="project" value="UniProtKB-SubCell"/>
</dbReference>
<dbReference type="Proteomes" id="UP001153636">
    <property type="component" value="Chromosome 13"/>
</dbReference>
<evidence type="ECO:0000256" key="9">
    <source>
        <dbReference type="ARBA" id="ARBA00024195"/>
    </source>
</evidence>
<dbReference type="CDD" id="cd00190">
    <property type="entry name" value="Tryp_SPc"/>
    <property type="match status" value="1"/>
</dbReference>
<dbReference type="EMBL" id="OV651825">
    <property type="protein sequence ID" value="CAH1102875.1"/>
    <property type="molecule type" value="Genomic_DNA"/>
</dbReference>
<evidence type="ECO:0000256" key="11">
    <source>
        <dbReference type="SAM" id="SignalP"/>
    </source>
</evidence>
<feature type="signal peptide" evidence="11">
    <location>
        <begin position="1"/>
        <end position="16"/>
    </location>
</feature>
<dbReference type="PROSITE" id="PS00134">
    <property type="entry name" value="TRYPSIN_HIS"/>
    <property type="match status" value="1"/>
</dbReference>
<evidence type="ECO:0000256" key="6">
    <source>
        <dbReference type="ARBA" id="ARBA00022825"/>
    </source>
</evidence>
<dbReference type="InterPro" id="IPR001254">
    <property type="entry name" value="Trypsin_dom"/>
</dbReference>
<evidence type="ECO:0000313" key="13">
    <source>
        <dbReference type="EMBL" id="CAH1102875.1"/>
    </source>
</evidence>
<evidence type="ECO:0000256" key="5">
    <source>
        <dbReference type="ARBA" id="ARBA00022801"/>
    </source>
</evidence>
<evidence type="ECO:0000256" key="2">
    <source>
        <dbReference type="ARBA" id="ARBA00022525"/>
    </source>
</evidence>
<comment type="similarity">
    <text evidence="9">Belongs to the peptidase S1 family. CLIP subfamily.</text>
</comment>
<dbReference type="AlphaFoldDB" id="A0A9P0GAJ6"/>
<evidence type="ECO:0000256" key="1">
    <source>
        <dbReference type="ARBA" id="ARBA00004613"/>
    </source>
</evidence>
<feature type="domain" description="Peptidase S1" evidence="12">
    <location>
        <begin position="46"/>
        <end position="294"/>
    </location>
</feature>
<organism evidence="13 14">
    <name type="scientific">Psylliodes chrysocephalus</name>
    <dbReference type="NCBI Taxonomy" id="3402493"/>
    <lineage>
        <taxon>Eukaryota</taxon>
        <taxon>Metazoa</taxon>
        <taxon>Ecdysozoa</taxon>
        <taxon>Arthropoda</taxon>
        <taxon>Hexapoda</taxon>
        <taxon>Insecta</taxon>
        <taxon>Pterygota</taxon>
        <taxon>Neoptera</taxon>
        <taxon>Endopterygota</taxon>
        <taxon>Coleoptera</taxon>
        <taxon>Polyphaga</taxon>
        <taxon>Cucujiformia</taxon>
        <taxon>Chrysomeloidea</taxon>
        <taxon>Chrysomelidae</taxon>
        <taxon>Galerucinae</taxon>
        <taxon>Alticini</taxon>
        <taxon>Psylliodes</taxon>
    </lineage>
</organism>
<dbReference type="PROSITE" id="PS00135">
    <property type="entry name" value="TRYPSIN_SER"/>
    <property type="match status" value="1"/>
</dbReference>
<evidence type="ECO:0000256" key="7">
    <source>
        <dbReference type="ARBA" id="ARBA00023145"/>
    </source>
</evidence>
<proteinExistence type="inferred from homology"/>